<dbReference type="OrthoDB" id="4046837at2759"/>
<protein>
    <submittedName>
        <fullName evidence="1">LALA0S06e02300g1_1</fullName>
    </submittedName>
</protein>
<dbReference type="HOGENOM" id="CLU_038968_0_0_1"/>
<keyword evidence="2" id="KW-1185">Reference proteome</keyword>
<dbReference type="GeneID" id="34686200"/>
<dbReference type="RefSeq" id="XP_022628948.1">
    <property type="nucleotide sequence ID" value="XM_022771779.1"/>
</dbReference>
<sequence length="509" mass="58098">MFLVKRCRLPCLSRPYSQHADLLSLYKSLLKEKPFQQLVQTKNLNDLTPYDFSEFVLKGLAGKQDLDIDRTEIHNRVIESLTAHDYGVGSVHAKEVQKLSGQLSPKSLAEIIKGNPGRVKSSWEIFMDNRKVAWESQEVLEAVFRKLLKFDSADIADGKTDLTLQDITKSTFLLSRIIDSSIVKNSTWEALLRASLATKATTIIPFILSHYKPSGSHLRDDNIQFTNYQICQLFQQNPEVLFQEDISSFRDVFTILGQNDTVKLTEEELEADRSIQHDLDLMRQMTGSDFSINSPHELSTEVSFDNFLAVVEKHNTESDTVRELREIAVHSLGIFKNDIKKASAFFEKVKIPHQRLFDDMFLVYIFGGVKNTDRQLIQKAIEFSSIHDSDVLRSVVIQGLIVGYSGFDLEESLKVFNQNIESSQRKPFDRGPMSEAALLTEALIVAFLRNKDREFAQVILDKAAAEQIFPSKTAMQRVKAHFARYGAMLEEPDFDRNLRNMVLDYIKSL</sequence>
<proteinExistence type="predicted"/>
<dbReference type="EMBL" id="LN736365">
    <property type="protein sequence ID" value="CEP62725.1"/>
    <property type="molecule type" value="Genomic_DNA"/>
</dbReference>
<evidence type="ECO:0000313" key="2">
    <source>
        <dbReference type="Proteomes" id="UP000054304"/>
    </source>
</evidence>
<accession>A0A0C7MYA0</accession>
<name>A0A0C7MYA0_9SACH</name>
<reference evidence="1 2" key="1">
    <citation type="submission" date="2014-12" db="EMBL/GenBank/DDBJ databases">
        <authorList>
            <person name="Neuveglise Cecile"/>
        </authorList>
    </citation>
    <scope>NUCLEOTIDE SEQUENCE [LARGE SCALE GENOMIC DNA]</scope>
    <source>
        <strain evidence="1 2">CBS 12615</strain>
    </source>
</reference>
<organism evidence="1 2">
    <name type="scientific">Lachancea lanzarotensis</name>
    <dbReference type="NCBI Taxonomy" id="1245769"/>
    <lineage>
        <taxon>Eukaryota</taxon>
        <taxon>Fungi</taxon>
        <taxon>Dikarya</taxon>
        <taxon>Ascomycota</taxon>
        <taxon>Saccharomycotina</taxon>
        <taxon>Saccharomycetes</taxon>
        <taxon>Saccharomycetales</taxon>
        <taxon>Saccharomycetaceae</taxon>
        <taxon>Lachancea</taxon>
    </lineage>
</organism>
<evidence type="ECO:0000313" key="1">
    <source>
        <dbReference type="EMBL" id="CEP62725.1"/>
    </source>
</evidence>
<dbReference type="Proteomes" id="UP000054304">
    <property type="component" value="Unassembled WGS sequence"/>
</dbReference>
<gene>
    <name evidence="1" type="ORF">LALA0_S06e02300g</name>
</gene>
<dbReference type="AlphaFoldDB" id="A0A0C7MYA0"/>